<protein>
    <recommendedName>
        <fullName evidence="7">WD40 repeat-like protein</fullName>
    </recommendedName>
</protein>
<organism evidence="5 6">
    <name type="scientific">Coccomyxa subellipsoidea</name>
    <dbReference type="NCBI Taxonomy" id="248742"/>
    <lineage>
        <taxon>Eukaryota</taxon>
        <taxon>Viridiplantae</taxon>
        <taxon>Chlorophyta</taxon>
        <taxon>core chlorophytes</taxon>
        <taxon>Trebouxiophyceae</taxon>
        <taxon>Trebouxiophyceae incertae sedis</taxon>
        <taxon>Coccomyxaceae</taxon>
        <taxon>Coccomyxa</taxon>
    </lineage>
</organism>
<feature type="repeat" description="WD" evidence="3">
    <location>
        <begin position="352"/>
        <end position="393"/>
    </location>
</feature>
<dbReference type="Proteomes" id="UP001491310">
    <property type="component" value="Unassembled WGS sequence"/>
</dbReference>
<dbReference type="InterPro" id="IPR001680">
    <property type="entry name" value="WD40_rpt"/>
</dbReference>
<evidence type="ECO:0000256" key="2">
    <source>
        <dbReference type="ARBA" id="ARBA00022737"/>
    </source>
</evidence>
<dbReference type="InterPro" id="IPR020472">
    <property type="entry name" value="WD40_PAC1"/>
</dbReference>
<comment type="caution">
    <text evidence="5">The sequence shown here is derived from an EMBL/GenBank/DDBJ whole genome shotgun (WGS) entry which is preliminary data.</text>
</comment>
<reference evidence="5 6" key="1">
    <citation type="journal article" date="2024" name="Nat. Commun.">
        <title>Phylogenomics reveals the evolutionary origins of lichenization in chlorophyte algae.</title>
        <authorList>
            <person name="Puginier C."/>
            <person name="Libourel C."/>
            <person name="Otte J."/>
            <person name="Skaloud P."/>
            <person name="Haon M."/>
            <person name="Grisel S."/>
            <person name="Petersen M."/>
            <person name="Berrin J.G."/>
            <person name="Delaux P.M."/>
            <person name="Dal Grande F."/>
            <person name="Keller J."/>
        </authorList>
    </citation>
    <scope>NUCLEOTIDE SEQUENCE [LARGE SCALE GENOMIC DNA]</scope>
    <source>
        <strain evidence="5 6">SAG 216-7</strain>
    </source>
</reference>
<dbReference type="Gene3D" id="2.130.10.10">
    <property type="entry name" value="YVTN repeat-like/Quinoprotein amine dehydrogenase"/>
    <property type="match status" value="3"/>
</dbReference>
<evidence type="ECO:0000313" key="6">
    <source>
        <dbReference type="Proteomes" id="UP001491310"/>
    </source>
</evidence>
<proteinExistence type="predicted"/>
<sequence>MSEEETDPEYVVEVAVGGSDSASFLDDDDDDMTEDEDSDEDSEVRISYFSPLHGAARTERRMRLEGQLSRLERVPDDPKPTEHHISELVSAHTCAHNPRHRHRMGKSGNRGEAQLSTLLRRRETNMLGLNGGLSAPQRCHLGAHMFRPNLPVAQIDSMQSRAYIGQFSAEGDVFIAAFQHDRRIRLYETEYNWRMRKDVHCRNLRWTVTDTCLSPDQQFLLYASINPTVHMVNMRTGGVESEANVTDIHEALHFDVMEERDSGYHHSFGIWSLRWGADGREIVAGTGDHSLYVYNMERQKTVLRITGHQDDVNAVAFLDSSSHLIASGSDDTLIKVWDRRALGRGAKPAGVLVGHSEGLTHLDSKGDGRYLLSNSKDQTARLWDVRKMYSAHEYSRLPRPSIPSFGNWDYRWADFPARGYIVPHPQDVSVQAFRGHSVLQTLIRAYFSPAHTTGQRYVYTGSADGSVRIYDIVTGRTVDQLRYHHEIVRDLSWHPTEPMLVTTSFDGSVVQWEPCRLHEDSSEDEAAASKPVRRRTLPDDPGDDRLEDFY</sequence>
<dbReference type="SMART" id="SM00320">
    <property type="entry name" value="WD40"/>
    <property type="match status" value="7"/>
</dbReference>
<feature type="region of interest" description="Disordered" evidence="4">
    <location>
        <begin position="15"/>
        <end position="43"/>
    </location>
</feature>
<evidence type="ECO:0000256" key="1">
    <source>
        <dbReference type="ARBA" id="ARBA00022574"/>
    </source>
</evidence>
<evidence type="ECO:0000256" key="4">
    <source>
        <dbReference type="SAM" id="MobiDB-lite"/>
    </source>
</evidence>
<feature type="repeat" description="WD" evidence="3">
    <location>
        <begin position="481"/>
        <end position="513"/>
    </location>
</feature>
<feature type="compositionally biased region" description="Acidic residues" evidence="4">
    <location>
        <begin position="25"/>
        <end position="42"/>
    </location>
</feature>
<dbReference type="EMBL" id="JALJOT010000008">
    <property type="protein sequence ID" value="KAK9907980.1"/>
    <property type="molecule type" value="Genomic_DNA"/>
</dbReference>
<evidence type="ECO:0008006" key="7">
    <source>
        <dbReference type="Google" id="ProtNLM"/>
    </source>
</evidence>
<name>A0ABR2YN17_9CHLO</name>
<dbReference type="InterPro" id="IPR015943">
    <property type="entry name" value="WD40/YVTN_repeat-like_dom_sf"/>
</dbReference>
<keyword evidence="2" id="KW-0677">Repeat</keyword>
<dbReference type="InterPro" id="IPR036322">
    <property type="entry name" value="WD40_repeat_dom_sf"/>
</dbReference>
<dbReference type="InterPro" id="IPR051859">
    <property type="entry name" value="DCAF"/>
</dbReference>
<feature type="region of interest" description="Disordered" evidence="4">
    <location>
        <begin position="516"/>
        <end position="550"/>
    </location>
</feature>
<accession>A0ABR2YN17</accession>
<evidence type="ECO:0000256" key="3">
    <source>
        <dbReference type="PROSITE-ProRule" id="PRU00221"/>
    </source>
</evidence>
<evidence type="ECO:0000313" key="5">
    <source>
        <dbReference type="EMBL" id="KAK9907980.1"/>
    </source>
</evidence>
<dbReference type="PROSITE" id="PS50294">
    <property type="entry name" value="WD_REPEATS_REGION"/>
    <property type="match status" value="3"/>
</dbReference>
<dbReference type="PROSITE" id="PS50082">
    <property type="entry name" value="WD_REPEATS_2"/>
    <property type="match status" value="3"/>
</dbReference>
<feature type="repeat" description="WD" evidence="3">
    <location>
        <begin position="305"/>
        <end position="338"/>
    </location>
</feature>
<dbReference type="SUPFAM" id="SSF50978">
    <property type="entry name" value="WD40 repeat-like"/>
    <property type="match status" value="1"/>
</dbReference>
<keyword evidence="6" id="KW-1185">Reference proteome</keyword>
<dbReference type="PRINTS" id="PR00320">
    <property type="entry name" value="GPROTEINBRPT"/>
</dbReference>
<dbReference type="PANTHER" id="PTHR19847">
    <property type="entry name" value="DDB1- AND CUL4-ASSOCIATED FACTOR 11"/>
    <property type="match status" value="1"/>
</dbReference>
<dbReference type="PANTHER" id="PTHR19847:SF7">
    <property type="entry name" value="DDB1- AND CUL4-ASSOCIATED FACTOR 11"/>
    <property type="match status" value="1"/>
</dbReference>
<keyword evidence="1 3" id="KW-0853">WD repeat</keyword>
<dbReference type="Pfam" id="PF00400">
    <property type="entry name" value="WD40"/>
    <property type="match status" value="5"/>
</dbReference>
<gene>
    <name evidence="5" type="ORF">WJX75_000978</name>
</gene>